<dbReference type="EMBL" id="JBEPSM010000001">
    <property type="protein sequence ID" value="MET4633467.1"/>
    <property type="molecule type" value="Genomic_DNA"/>
</dbReference>
<accession>A0ABV2QWS0</accession>
<dbReference type="SUPFAM" id="SSF51735">
    <property type="entry name" value="NAD(P)-binding Rossmann-fold domains"/>
    <property type="match status" value="1"/>
</dbReference>
<dbReference type="PANTHER" id="PTHR42760">
    <property type="entry name" value="SHORT-CHAIN DEHYDROGENASES/REDUCTASES FAMILY MEMBER"/>
    <property type="match status" value="1"/>
</dbReference>
<organism evidence="2 3">
    <name type="scientific">Kaistia defluvii</name>
    <dbReference type="NCBI Taxonomy" id="410841"/>
    <lineage>
        <taxon>Bacteria</taxon>
        <taxon>Pseudomonadati</taxon>
        <taxon>Pseudomonadota</taxon>
        <taxon>Alphaproteobacteria</taxon>
        <taxon>Hyphomicrobiales</taxon>
        <taxon>Kaistiaceae</taxon>
        <taxon>Kaistia</taxon>
    </lineage>
</organism>
<evidence type="ECO:0000256" key="1">
    <source>
        <dbReference type="ARBA" id="ARBA00006484"/>
    </source>
</evidence>
<dbReference type="Gene3D" id="3.40.50.720">
    <property type="entry name" value="NAD(P)-binding Rossmann-like Domain"/>
    <property type="match status" value="1"/>
</dbReference>
<keyword evidence="3" id="KW-1185">Reference proteome</keyword>
<dbReference type="RefSeq" id="WP_354549773.1">
    <property type="nucleotide sequence ID" value="NZ_JBEPSM010000001.1"/>
</dbReference>
<evidence type="ECO:0000313" key="3">
    <source>
        <dbReference type="Proteomes" id="UP001549321"/>
    </source>
</evidence>
<comment type="caution">
    <text evidence="2">The sequence shown here is derived from an EMBL/GenBank/DDBJ whole genome shotgun (WGS) entry which is preliminary data.</text>
</comment>
<dbReference type="InterPro" id="IPR002347">
    <property type="entry name" value="SDR_fam"/>
</dbReference>
<evidence type="ECO:0000313" key="2">
    <source>
        <dbReference type="EMBL" id="MET4633467.1"/>
    </source>
</evidence>
<protein>
    <submittedName>
        <fullName evidence="2">NAD(P)-dependent dehydrogenase (Short-subunit alcohol dehydrogenase family)</fullName>
    </submittedName>
</protein>
<dbReference type="Proteomes" id="UP001549321">
    <property type="component" value="Unassembled WGS sequence"/>
</dbReference>
<gene>
    <name evidence="2" type="ORF">ABIE08_001380</name>
</gene>
<dbReference type="InterPro" id="IPR020904">
    <property type="entry name" value="Sc_DH/Rdtase_CS"/>
</dbReference>
<sequence length="256" mass="26894">MSLTDLVTTFQRDLFAGRTVLVCGATSGIGLAIAQGFAALGADVVAAGSSQAKIDAEKARPDNANLSFAVLDVRSSDDVKAFATTFDRLDVLVNAQGIGRGEAEHQEAVFLDVIDVNLNSVMRLSSTFRDHLKATRGSIVNITSMLSYLVEPEVPAYTASKTGLLGLTRALAHAYGPDGVRVNAISPGYHKTAMTRGLWSVEKSHDLIADHSALKRWGTVDDLVGAALFLASPAAGFITGADLPVDGGYVCGNTIR</sequence>
<comment type="similarity">
    <text evidence="1">Belongs to the short-chain dehydrogenases/reductases (SDR) family.</text>
</comment>
<dbReference type="PRINTS" id="PR00080">
    <property type="entry name" value="SDRFAMILY"/>
</dbReference>
<proteinExistence type="inferred from homology"/>
<dbReference type="PROSITE" id="PS00061">
    <property type="entry name" value="ADH_SHORT"/>
    <property type="match status" value="1"/>
</dbReference>
<dbReference type="Pfam" id="PF13561">
    <property type="entry name" value="adh_short_C2"/>
    <property type="match status" value="1"/>
</dbReference>
<dbReference type="PRINTS" id="PR00081">
    <property type="entry name" value="GDHRDH"/>
</dbReference>
<dbReference type="InterPro" id="IPR036291">
    <property type="entry name" value="NAD(P)-bd_dom_sf"/>
</dbReference>
<name>A0ABV2QWS0_9HYPH</name>
<reference evidence="2 3" key="1">
    <citation type="submission" date="2024-06" db="EMBL/GenBank/DDBJ databases">
        <title>Sorghum-associated microbial communities from plants grown in Nebraska, USA.</title>
        <authorList>
            <person name="Schachtman D."/>
        </authorList>
    </citation>
    <scope>NUCLEOTIDE SEQUENCE [LARGE SCALE GENOMIC DNA]</scope>
    <source>
        <strain evidence="2 3">3207</strain>
    </source>
</reference>